<evidence type="ECO:0000256" key="8">
    <source>
        <dbReference type="ARBA" id="ARBA00022985"/>
    </source>
</evidence>
<evidence type="ECO:0000256" key="4">
    <source>
        <dbReference type="ARBA" id="ARBA00022516"/>
    </source>
</evidence>
<evidence type="ECO:0000313" key="14">
    <source>
        <dbReference type="Proteomes" id="UP000031829"/>
    </source>
</evidence>
<keyword evidence="7" id="KW-0812">Transmembrane</keyword>
<dbReference type="KEGG" id="bmeg:BG04_2216"/>
<evidence type="ECO:0000256" key="1">
    <source>
        <dbReference type="ARBA" id="ARBA00004651"/>
    </source>
</evidence>
<name>A0A0B6AUL9_PRIM2</name>
<dbReference type="RefSeq" id="WP_034648220.1">
    <property type="nucleotide sequence ID" value="NZ_CP009920.1"/>
</dbReference>
<keyword evidence="10" id="KW-0443">Lipid metabolism</keyword>
<evidence type="ECO:0000256" key="9">
    <source>
        <dbReference type="ARBA" id="ARBA00022989"/>
    </source>
</evidence>
<dbReference type="Proteomes" id="UP000031829">
    <property type="component" value="Chromosome"/>
</dbReference>
<dbReference type="PANTHER" id="PTHR30561:SF9">
    <property type="entry name" value="4-AMINO-4-DEOXY-L-ARABINOSE-PHOSPHOUNDECAPRENOL FLIPPASE SUBUNIT ARNF-RELATED"/>
    <property type="match status" value="1"/>
</dbReference>
<evidence type="ECO:0000256" key="10">
    <source>
        <dbReference type="ARBA" id="ARBA00023098"/>
    </source>
</evidence>
<keyword evidence="8" id="KW-0448">Lipopolysaccharide biosynthesis</keyword>
<feature type="domain" description="EamA" evidence="12">
    <location>
        <begin position="33"/>
        <end position="117"/>
    </location>
</feature>
<accession>A0A0B6AUL9</accession>
<dbReference type="Pfam" id="PF00892">
    <property type="entry name" value="EamA"/>
    <property type="match status" value="1"/>
</dbReference>
<dbReference type="HOGENOM" id="CLU_131462_0_0_9"/>
<dbReference type="GO" id="GO:0009103">
    <property type="term" value="P:lipopolysaccharide biosynthetic process"/>
    <property type="evidence" value="ECO:0007669"/>
    <property type="project" value="UniProtKB-KW"/>
</dbReference>
<dbReference type="InterPro" id="IPR000620">
    <property type="entry name" value="EamA_dom"/>
</dbReference>
<evidence type="ECO:0000256" key="6">
    <source>
        <dbReference type="ARBA" id="ARBA00022556"/>
    </source>
</evidence>
<keyword evidence="11" id="KW-0472">Membrane</keyword>
<comment type="similarity">
    <text evidence="2">Belongs to the EamA transporter family.</text>
</comment>
<evidence type="ECO:0000256" key="5">
    <source>
        <dbReference type="ARBA" id="ARBA00022519"/>
    </source>
</evidence>
<comment type="subcellular location">
    <subcellularLocation>
        <location evidence="1">Cell membrane</location>
        <topology evidence="1">Multi-pass membrane protein</topology>
    </subcellularLocation>
</comment>
<dbReference type="Gene3D" id="1.10.3730.20">
    <property type="match status" value="1"/>
</dbReference>
<dbReference type="GO" id="GO:0022857">
    <property type="term" value="F:transmembrane transporter activity"/>
    <property type="evidence" value="ECO:0007669"/>
    <property type="project" value="InterPro"/>
</dbReference>
<keyword evidence="9" id="KW-1133">Transmembrane helix</keyword>
<keyword evidence="4" id="KW-0444">Lipid biosynthesis</keyword>
<dbReference type="InterPro" id="IPR037185">
    <property type="entry name" value="EmrE-like"/>
</dbReference>
<sequence length="122" mass="13501">MNIANFLLILANTLTLVCGQFLWKFGLESKSQPFKSLHSIINLFLSPYVISGLALYGLATVLWLFILTRVPLSVAYPIQSMAYILAVFGAFFVFGESLTLYKVLGCLFIMIGVSFIGFTSTN</sequence>
<organism evidence="13 14">
    <name type="scientific">Priestia megaterium (strain ATCC 14581 / DSM 32 / CCUG 1817 / JCM 2506 / NBRC 15308 / NCIMB 9376 / NCTC 10342 / NRRL B-14308 / VKM B-512 / Ford 19)</name>
    <name type="common">Bacillus megaterium</name>
    <dbReference type="NCBI Taxonomy" id="1348623"/>
    <lineage>
        <taxon>Bacteria</taxon>
        <taxon>Bacillati</taxon>
        <taxon>Bacillota</taxon>
        <taxon>Bacilli</taxon>
        <taxon>Bacillales</taxon>
        <taxon>Bacillaceae</taxon>
        <taxon>Priestia</taxon>
    </lineage>
</organism>
<evidence type="ECO:0000256" key="2">
    <source>
        <dbReference type="ARBA" id="ARBA00007362"/>
    </source>
</evidence>
<dbReference type="AlphaFoldDB" id="A0A0B6AUL9"/>
<dbReference type="SUPFAM" id="SSF103481">
    <property type="entry name" value="Multidrug resistance efflux transporter EmrE"/>
    <property type="match status" value="1"/>
</dbReference>
<keyword evidence="3" id="KW-1003">Cell membrane</keyword>
<keyword evidence="5" id="KW-0997">Cell inner membrane</keyword>
<proteinExistence type="inferred from homology"/>
<keyword evidence="6" id="KW-0441">Lipid A biosynthesis</keyword>
<dbReference type="EMBL" id="CP009920">
    <property type="protein sequence ID" value="AJI24378.1"/>
    <property type="molecule type" value="Genomic_DNA"/>
</dbReference>
<gene>
    <name evidence="13" type="ORF">BG04_2216</name>
</gene>
<evidence type="ECO:0000256" key="3">
    <source>
        <dbReference type="ARBA" id="ARBA00022475"/>
    </source>
</evidence>
<evidence type="ECO:0000256" key="11">
    <source>
        <dbReference type="ARBA" id="ARBA00023136"/>
    </source>
</evidence>
<dbReference type="GeneID" id="93646304"/>
<evidence type="ECO:0000313" key="13">
    <source>
        <dbReference type="EMBL" id="AJI24378.1"/>
    </source>
</evidence>
<evidence type="ECO:0000256" key="7">
    <source>
        <dbReference type="ARBA" id="ARBA00022692"/>
    </source>
</evidence>
<reference evidence="13 14" key="1">
    <citation type="journal article" date="2015" name="Genome Announc.">
        <title>Complete genome sequences for 35 biothreat assay-relevant bacillus species.</title>
        <authorList>
            <person name="Johnson S.L."/>
            <person name="Daligault H.E."/>
            <person name="Davenport K.W."/>
            <person name="Jaissle J."/>
            <person name="Frey K.G."/>
            <person name="Ladner J.T."/>
            <person name="Broomall S.M."/>
            <person name="Bishop-Lilly K.A."/>
            <person name="Bruce D.C."/>
            <person name="Gibbons H.S."/>
            <person name="Coyne S.R."/>
            <person name="Lo C.C."/>
            <person name="Meincke L."/>
            <person name="Munk A.C."/>
            <person name="Koroleva G.I."/>
            <person name="Rosenzweig C.N."/>
            <person name="Palacios G.F."/>
            <person name="Redden C.L."/>
            <person name="Minogue T.D."/>
            <person name="Chain P.S."/>
        </authorList>
    </citation>
    <scope>NUCLEOTIDE SEQUENCE [LARGE SCALE GENOMIC DNA]</scope>
    <source>
        <strain evidence="14">ATCC 14581 / DSM 32 / JCM 2506 / NBRC 15308 / NCIMB 9376 / NCTC 10342 / NRRL B-14308 / VKM B-512</strain>
    </source>
</reference>
<dbReference type="PANTHER" id="PTHR30561">
    <property type="entry name" value="SMR FAMILY PROTON-DEPENDENT DRUG EFFLUX TRANSPORTER SUGE"/>
    <property type="match status" value="1"/>
</dbReference>
<protein>
    <submittedName>
        <fullName evidence="13">EamA-like transporter family protein</fullName>
    </submittedName>
</protein>
<dbReference type="GO" id="GO:0005886">
    <property type="term" value="C:plasma membrane"/>
    <property type="evidence" value="ECO:0007669"/>
    <property type="project" value="UniProtKB-SubCell"/>
</dbReference>
<evidence type="ECO:0000259" key="12">
    <source>
        <dbReference type="Pfam" id="PF00892"/>
    </source>
</evidence>
<dbReference type="InterPro" id="IPR000390">
    <property type="entry name" value="Small_drug/metabolite_transptr"/>
</dbReference>